<dbReference type="GO" id="GO:0007165">
    <property type="term" value="P:signal transduction"/>
    <property type="evidence" value="ECO:0007669"/>
    <property type="project" value="InterPro"/>
</dbReference>
<comment type="catalytic activity">
    <reaction evidence="4">
        <text>NAD(+) + H2O = ADP-D-ribose + nicotinamide + H(+)</text>
        <dbReference type="Rhea" id="RHEA:16301"/>
        <dbReference type="ChEBI" id="CHEBI:15377"/>
        <dbReference type="ChEBI" id="CHEBI:15378"/>
        <dbReference type="ChEBI" id="CHEBI:17154"/>
        <dbReference type="ChEBI" id="CHEBI:57540"/>
        <dbReference type="ChEBI" id="CHEBI:57967"/>
        <dbReference type="EC" id="3.2.2.6"/>
    </reaction>
    <physiologicalReaction direction="left-to-right" evidence="4">
        <dbReference type="Rhea" id="RHEA:16302"/>
    </physiologicalReaction>
</comment>
<organism evidence="6 7">
    <name type="scientific">Malus baccata</name>
    <name type="common">Siberian crab apple</name>
    <name type="synonym">Pyrus baccata</name>
    <dbReference type="NCBI Taxonomy" id="106549"/>
    <lineage>
        <taxon>Eukaryota</taxon>
        <taxon>Viridiplantae</taxon>
        <taxon>Streptophyta</taxon>
        <taxon>Embryophyta</taxon>
        <taxon>Tracheophyta</taxon>
        <taxon>Spermatophyta</taxon>
        <taxon>Magnoliopsida</taxon>
        <taxon>eudicotyledons</taxon>
        <taxon>Gunneridae</taxon>
        <taxon>Pentapetalae</taxon>
        <taxon>rosids</taxon>
        <taxon>fabids</taxon>
        <taxon>Rosales</taxon>
        <taxon>Rosaceae</taxon>
        <taxon>Amygdaloideae</taxon>
        <taxon>Maleae</taxon>
        <taxon>Malus</taxon>
    </lineage>
</organism>
<dbReference type="InterPro" id="IPR000157">
    <property type="entry name" value="TIR_dom"/>
</dbReference>
<keyword evidence="3" id="KW-0520">NAD</keyword>
<evidence type="ECO:0000313" key="6">
    <source>
        <dbReference type="EMBL" id="TQD78685.1"/>
    </source>
</evidence>
<evidence type="ECO:0000313" key="7">
    <source>
        <dbReference type="Proteomes" id="UP000315295"/>
    </source>
</evidence>
<evidence type="ECO:0000256" key="3">
    <source>
        <dbReference type="ARBA" id="ARBA00023027"/>
    </source>
</evidence>
<accession>A0A540KWR7</accession>
<keyword evidence="2" id="KW-0378">Hydrolase</keyword>
<sequence length="117" mass="13239">MDTISSAHGTAVAASSSSLCHSNRWKYEVFLSFRGDDTRTTFTDHLSIAVHNTGIHTLIDYQLRRGENIQSELDQEIKGPSSVFSKRYAESGWCLRELAKIMRCQEDQEGKVVYPIL</sequence>
<dbReference type="AlphaFoldDB" id="A0A540KWR7"/>
<dbReference type="PANTHER" id="PTHR32009">
    <property type="entry name" value="TMV RESISTANCE PROTEIN N-LIKE"/>
    <property type="match status" value="1"/>
</dbReference>
<dbReference type="InterPro" id="IPR035897">
    <property type="entry name" value="Toll_tir_struct_dom_sf"/>
</dbReference>
<comment type="caution">
    <text evidence="6">The sequence shown here is derived from an EMBL/GenBank/DDBJ whole genome shotgun (WGS) entry which is preliminary data.</text>
</comment>
<dbReference type="Gene3D" id="3.40.50.10140">
    <property type="entry name" value="Toll/interleukin-1 receptor homology (TIR) domain"/>
    <property type="match status" value="1"/>
</dbReference>
<dbReference type="SUPFAM" id="SSF52200">
    <property type="entry name" value="Toll/Interleukin receptor TIR domain"/>
    <property type="match status" value="1"/>
</dbReference>
<evidence type="ECO:0000259" key="5">
    <source>
        <dbReference type="PROSITE" id="PS50104"/>
    </source>
</evidence>
<name>A0A540KWR7_MALBA</name>
<dbReference type="EMBL" id="VIEB01000897">
    <property type="protein sequence ID" value="TQD78685.1"/>
    <property type="molecule type" value="Genomic_DNA"/>
</dbReference>
<evidence type="ECO:0000256" key="1">
    <source>
        <dbReference type="ARBA" id="ARBA00011982"/>
    </source>
</evidence>
<dbReference type="GO" id="GO:0061809">
    <property type="term" value="F:NAD+ nucleosidase activity, cyclic ADP-ribose generating"/>
    <property type="evidence" value="ECO:0007669"/>
    <property type="project" value="UniProtKB-EC"/>
</dbReference>
<gene>
    <name evidence="6" type="ORF">C1H46_035790</name>
</gene>
<dbReference type="Proteomes" id="UP000315295">
    <property type="component" value="Unassembled WGS sequence"/>
</dbReference>
<dbReference type="PANTHER" id="PTHR32009:SF39">
    <property type="entry name" value="TIR DOMAIN-CONTAINING PROTEIN"/>
    <property type="match status" value="1"/>
</dbReference>
<dbReference type="Pfam" id="PF01582">
    <property type="entry name" value="TIR"/>
    <property type="match status" value="1"/>
</dbReference>
<dbReference type="PROSITE" id="PS50104">
    <property type="entry name" value="TIR"/>
    <property type="match status" value="1"/>
</dbReference>
<keyword evidence="7" id="KW-1185">Reference proteome</keyword>
<evidence type="ECO:0000256" key="2">
    <source>
        <dbReference type="ARBA" id="ARBA00022801"/>
    </source>
</evidence>
<dbReference type="SMART" id="SM00255">
    <property type="entry name" value="TIR"/>
    <property type="match status" value="1"/>
</dbReference>
<proteinExistence type="predicted"/>
<reference evidence="6 7" key="1">
    <citation type="journal article" date="2019" name="G3 (Bethesda)">
        <title>Sequencing of a Wild Apple (Malus baccata) Genome Unravels the Differences Between Cultivated and Wild Apple Species Regarding Disease Resistance and Cold Tolerance.</title>
        <authorList>
            <person name="Chen X."/>
        </authorList>
    </citation>
    <scope>NUCLEOTIDE SEQUENCE [LARGE SCALE GENOMIC DNA]</scope>
    <source>
        <strain evidence="7">cv. Shandingzi</strain>
        <tissue evidence="6">Leaves</tissue>
    </source>
</reference>
<evidence type="ECO:0000256" key="4">
    <source>
        <dbReference type="ARBA" id="ARBA00047304"/>
    </source>
</evidence>
<feature type="domain" description="TIR" evidence="5">
    <location>
        <begin position="25"/>
        <end position="117"/>
    </location>
</feature>
<dbReference type="EC" id="3.2.2.6" evidence="1"/>
<protein>
    <recommendedName>
        <fullName evidence="1">ADP-ribosyl cyclase/cyclic ADP-ribose hydrolase</fullName>
        <ecNumber evidence="1">3.2.2.6</ecNumber>
    </recommendedName>
</protein>